<evidence type="ECO:0000313" key="1">
    <source>
        <dbReference type="EMBL" id="EJR26698.1"/>
    </source>
</evidence>
<proteinExistence type="predicted"/>
<evidence type="ECO:0000313" key="2">
    <source>
        <dbReference type="Proteomes" id="UP000006960"/>
    </source>
</evidence>
<dbReference type="EMBL" id="AHEU01000045">
    <property type="protein sequence ID" value="EJR26698.1"/>
    <property type="molecule type" value="Genomic_DNA"/>
</dbReference>
<dbReference type="PATRIC" id="fig|1053226.3.peg.5347"/>
<gene>
    <name evidence="1" type="ORF">IIG_05255</name>
</gene>
<name>J8HG68_BACCE</name>
<dbReference type="HOGENOM" id="CLU_873349_0_0_9"/>
<protein>
    <recommendedName>
        <fullName evidence="3">Helix-turn-helix domain-containing protein</fullName>
    </recommendedName>
</protein>
<organism evidence="1 2">
    <name type="scientific">Bacillus cereus VD048</name>
    <dbReference type="NCBI Taxonomy" id="1053226"/>
    <lineage>
        <taxon>Bacteria</taxon>
        <taxon>Bacillati</taxon>
        <taxon>Bacillota</taxon>
        <taxon>Bacilli</taxon>
        <taxon>Bacillales</taxon>
        <taxon>Bacillaceae</taxon>
        <taxon>Bacillus</taxon>
        <taxon>Bacillus cereus group</taxon>
    </lineage>
</organism>
<sequence length="311" mass="36352">MGYKTFEEVCEQANLSRNQLRYLIKYKKIEPINRDTWKADGGYRFEQEDAQQLAEEYKDYLSLKNAAVYLQKSRTYVHNAAKEGSLPFKEVAKGKTTERLYHLKDLEEFKRKMNEVGMVNKRLYDHLQLHSKNLLLFDMVEFNDQEARVIDTEKRLGINSHNEQITIPEEVMSNHFSEDAIQKKKITRPGDLSFLFPLYTAYDVMLYVISHLGMSNVLVSKKNEGYFMKCKLGTIPYESYIFRVLNSCLICGVLQHKNDAIKLTDDKEHVSLYLNAEVVEAAKKKADKKGYKGYKKFLEDIIHKEVKSEIE</sequence>
<reference evidence="1 2" key="1">
    <citation type="submission" date="2012-04" db="EMBL/GenBank/DDBJ databases">
        <title>The Genome Sequence of Bacillus cereus VD048.</title>
        <authorList>
            <consortium name="The Broad Institute Genome Sequencing Platform"/>
            <consortium name="The Broad Institute Genome Sequencing Center for Infectious Disease"/>
            <person name="Feldgarden M."/>
            <person name="Van der Auwera G.A."/>
            <person name="Mahillon J."/>
            <person name="Duprez V."/>
            <person name="Timmery S."/>
            <person name="Mattelet C."/>
            <person name="Dierick K."/>
            <person name="Sun M."/>
            <person name="Yu Z."/>
            <person name="Zhu L."/>
            <person name="Hu X."/>
            <person name="Shank E.B."/>
            <person name="Swiecicka I."/>
            <person name="Hansen B.M."/>
            <person name="Andrup L."/>
            <person name="Young S.K."/>
            <person name="Zeng Q."/>
            <person name="Gargeya S."/>
            <person name="Fitzgerald M."/>
            <person name="Haas B."/>
            <person name="Abouelleil A."/>
            <person name="Alvarado L."/>
            <person name="Arachchi H.M."/>
            <person name="Berlin A."/>
            <person name="Chapman S.B."/>
            <person name="Goldberg J."/>
            <person name="Griggs A."/>
            <person name="Gujja S."/>
            <person name="Hansen M."/>
            <person name="Howarth C."/>
            <person name="Imamovic A."/>
            <person name="Larimer J."/>
            <person name="McCowen C."/>
            <person name="Montmayeur A."/>
            <person name="Murphy C."/>
            <person name="Neiman D."/>
            <person name="Pearson M."/>
            <person name="Priest M."/>
            <person name="Roberts A."/>
            <person name="Saif S."/>
            <person name="Shea T."/>
            <person name="Sisk P."/>
            <person name="Sykes S."/>
            <person name="Wortman J."/>
            <person name="Nusbaum C."/>
            <person name="Birren B."/>
        </authorList>
    </citation>
    <scope>NUCLEOTIDE SEQUENCE [LARGE SCALE GENOMIC DNA]</scope>
    <source>
        <strain evidence="1 2">VD048</strain>
    </source>
</reference>
<accession>J8HG68</accession>
<evidence type="ECO:0008006" key="3">
    <source>
        <dbReference type="Google" id="ProtNLM"/>
    </source>
</evidence>
<dbReference type="Proteomes" id="UP000006960">
    <property type="component" value="Unassembled WGS sequence"/>
</dbReference>
<dbReference type="AlphaFoldDB" id="J8HG68"/>
<comment type="caution">
    <text evidence="1">The sequence shown here is derived from an EMBL/GenBank/DDBJ whole genome shotgun (WGS) entry which is preliminary data.</text>
</comment>